<dbReference type="Gene3D" id="1.20.5.2210">
    <property type="match status" value="1"/>
</dbReference>
<feature type="transmembrane region" description="Helical" evidence="9">
    <location>
        <begin position="110"/>
        <end position="129"/>
    </location>
</feature>
<keyword evidence="2 8" id="KW-0138">CF(0)</keyword>
<evidence type="ECO:0000256" key="3">
    <source>
        <dbReference type="ARBA" id="ARBA00022781"/>
    </source>
</evidence>
<dbReference type="EMBL" id="CP063137">
    <property type="protein sequence ID" value="QOU23209.1"/>
    <property type="molecule type" value="Genomic_DNA"/>
</dbReference>
<dbReference type="RefSeq" id="XP_041139702.1">
    <property type="nucleotide sequence ID" value="XM_041281911.1"/>
</dbReference>
<dbReference type="GO" id="GO:0005743">
    <property type="term" value="C:mitochondrial inner membrane"/>
    <property type="evidence" value="ECO:0007669"/>
    <property type="project" value="UniProtKB-SubCell"/>
</dbReference>
<evidence type="ECO:0000313" key="11">
    <source>
        <dbReference type="EMBL" id="VUG17105.1"/>
    </source>
</evidence>
<dbReference type="GO" id="GO:0046961">
    <property type="term" value="F:proton-transporting ATPase activity, rotational mechanism"/>
    <property type="evidence" value="ECO:0007669"/>
    <property type="project" value="EnsemblFungi"/>
</dbReference>
<dbReference type="GO" id="GO:0065003">
    <property type="term" value="P:protein-containing complex assembly"/>
    <property type="evidence" value="ECO:0007669"/>
    <property type="project" value="EnsemblFungi"/>
</dbReference>
<comment type="function">
    <text evidence="8">Subunit b, of the mitochondrial membrane ATP synthase complex (F(1)F(0) ATP synthase or Complex V) that produces ATP from ADP in the presence of a proton gradient across the membrane which is generated by electron transport complexes of the respiratory chain. ATP synthase complex consist of a soluble F(1) head domain - the catalytic core - and a membrane F(1) domain - the membrane proton channel. These two domains are linked by a central stalk rotating inside the F(1) region and a stationary peripheral stalk. During catalysis, ATP synthesis in the catalytic domain of F(1) is coupled via a rotary mechanism of the central stalk subunits to proton translocation. In vivo, can only synthesize ATP although its ATP hydrolase activity can be activated artificially in vitro. Part of the complex F(0) domain. Part of the complex F(0) domain and the peripheric stalk, which acts as a stator to hold the catalytic alpha(3)beta(3) subcomplex and subunit a/ATP6 static relative to the rotary elements.</text>
</comment>
<keyword evidence="9" id="KW-0812">Transmembrane</keyword>
<comment type="subunit">
    <text evidence="8">F-type ATPases have 2 components, CF(1) - the catalytic core - and CF(0) - the membrane proton channel. In yeast, the dimeric form of ATP synthase consists of 17 polypeptides: alpha, beta, gamma, delta, epsilon, 4 (B), 5 (OSCP), 6 (A), 8, 9 (C), d, E (Tim11), f, g, h, i/j and k.</text>
</comment>
<evidence type="ECO:0000256" key="7">
    <source>
        <dbReference type="ARBA" id="ARBA00023136"/>
    </source>
</evidence>
<keyword evidence="9" id="KW-1133">Transmembrane helix</keyword>
<dbReference type="SUPFAM" id="SSF161060">
    <property type="entry name" value="ATP synthase B chain-like"/>
    <property type="match status" value="1"/>
</dbReference>
<name>A0A7D9H2X5_DEKBR</name>
<dbReference type="EMBL" id="CABFWN010000001">
    <property type="protein sequence ID" value="VUG17105.1"/>
    <property type="molecule type" value="Genomic_DNA"/>
</dbReference>
<sequence length="261" mass="28827">MFNTLALRAAKISLVRPSLLRPMVVRPLVLKSAFLQSKSVSPIGLRFLATKAPESKKAAKVDAKTKATSLIDMIPGSNFVTKTGTLATAAAATVYSIAEGFFVINGESLLVITFFSFIYMTVKVIAPLYGEFARKRIGFVTKTLNDARENHVNAVKDRISEVSNLKDVVTTTKALFEMSKETAAIEAEAFELKQKVEVANKAKSVLDSWVRYEAQVRQLQQEQLSSTVIGNVKQQLKDSKFEDKVLAESVSEVERLFAKEK</sequence>
<dbReference type="OrthoDB" id="67388at2759"/>
<evidence type="ECO:0000256" key="2">
    <source>
        <dbReference type="ARBA" id="ARBA00022547"/>
    </source>
</evidence>
<keyword evidence="4 8" id="KW-0999">Mitochondrion inner membrane</keyword>
<dbReference type="PANTHER" id="PTHR12733:SF3">
    <property type="entry name" value="ATP SYNTHASE F(0) COMPLEX SUBUNIT B1, MITOCHONDRIAL"/>
    <property type="match status" value="1"/>
</dbReference>
<evidence type="ECO:0000313" key="12">
    <source>
        <dbReference type="Proteomes" id="UP000478008"/>
    </source>
</evidence>
<evidence type="ECO:0000256" key="1">
    <source>
        <dbReference type="ARBA" id="ARBA00022448"/>
    </source>
</evidence>
<dbReference type="GO" id="GO:0045259">
    <property type="term" value="C:proton-transporting ATP synthase complex"/>
    <property type="evidence" value="ECO:0007669"/>
    <property type="project" value="UniProtKB-KW"/>
</dbReference>
<reference evidence="10" key="2">
    <citation type="submission" date="2020-10" db="EMBL/GenBank/DDBJ databases">
        <authorList>
            <person name="Palmer J.M."/>
        </authorList>
    </citation>
    <scope>NUCLEOTIDE SEQUENCE</scope>
    <source>
        <strain evidence="10">UCD 2041</strain>
    </source>
</reference>
<dbReference type="SMR" id="A0A7D9H2X5"/>
<proteinExistence type="inferred from homology"/>
<dbReference type="AlphaFoldDB" id="A0A7D9H2X5"/>
<reference evidence="10" key="3">
    <citation type="journal article" name="BMC Genomics">
        <title>New genome assemblies reveal patterns of domestication and adaptation across Brettanomyces (Dekkera) species.</title>
        <authorList>
            <person name="Roach M.J."/>
            <person name="Borneman A.R."/>
        </authorList>
    </citation>
    <scope>NUCLEOTIDE SEQUENCE</scope>
    <source>
        <strain evidence="10">UCD 2041</strain>
    </source>
</reference>
<comment type="subcellular location">
    <subcellularLocation>
        <location evidence="8">Mitochondrion</location>
    </subcellularLocation>
    <subcellularLocation>
        <location evidence="8">Mitochondrion inner membrane</location>
    </subcellularLocation>
</comment>
<dbReference type="Proteomes" id="UP000478008">
    <property type="component" value="Unassembled WGS sequence"/>
</dbReference>
<dbReference type="KEGG" id="bbrx:BRETT_003402"/>
<comment type="similarity">
    <text evidence="8">Belongs to the eukaryotic ATPase B chain family.</text>
</comment>
<evidence type="ECO:0000256" key="5">
    <source>
        <dbReference type="ARBA" id="ARBA00023065"/>
    </source>
</evidence>
<dbReference type="Proteomes" id="UP000663131">
    <property type="component" value="Chromosome 9"/>
</dbReference>
<dbReference type="GeneID" id="64575326"/>
<dbReference type="PANTHER" id="PTHR12733">
    <property type="entry name" value="MITOCHONDRIAL ATP SYNTHASE B CHAIN"/>
    <property type="match status" value="1"/>
</dbReference>
<evidence type="ECO:0000313" key="10">
    <source>
        <dbReference type="EMBL" id="QOU23209.1"/>
    </source>
</evidence>
<accession>A0A7D9H2X5</accession>
<keyword evidence="6 8" id="KW-0496">Mitochondrion</keyword>
<protein>
    <recommendedName>
        <fullName evidence="8">ATP synthase subunit 4</fullName>
    </recommendedName>
</protein>
<dbReference type="InterPro" id="IPR008688">
    <property type="entry name" value="ATP_synth_Bsub_B/MI25"/>
</dbReference>
<reference evidence="11 12" key="1">
    <citation type="submission" date="2019-07" db="EMBL/GenBank/DDBJ databases">
        <authorList>
            <person name="Friedrich A."/>
            <person name="Schacherer J."/>
        </authorList>
    </citation>
    <scope>NUCLEOTIDE SEQUENCE [LARGE SCALE GENOMIC DNA]</scope>
</reference>
<keyword evidence="3 8" id="KW-0375">Hydrogen ion transport</keyword>
<evidence type="ECO:0000256" key="4">
    <source>
        <dbReference type="ARBA" id="ARBA00022792"/>
    </source>
</evidence>
<evidence type="ECO:0000256" key="6">
    <source>
        <dbReference type="ARBA" id="ARBA00023128"/>
    </source>
</evidence>
<dbReference type="Pfam" id="PF05405">
    <property type="entry name" value="Mt_ATP-synt_B"/>
    <property type="match status" value="1"/>
</dbReference>
<keyword evidence="12" id="KW-1185">Reference proteome</keyword>
<dbReference type="GO" id="GO:0046933">
    <property type="term" value="F:proton-transporting ATP synthase activity, rotational mechanism"/>
    <property type="evidence" value="ECO:0007669"/>
    <property type="project" value="EnsemblFungi"/>
</dbReference>
<evidence type="ECO:0000256" key="9">
    <source>
        <dbReference type="SAM" id="Phobius"/>
    </source>
</evidence>
<dbReference type="InterPro" id="IPR013837">
    <property type="entry name" value="ATP_synth_F0_suB"/>
</dbReference>
<organism evidence="11 12">
    <name type="scientific">Dekkera bruxellensis</name>
    <name type="common">Brettanomyces custersii</name>
    <dbReference type="NCBI Taxonomy" id="5007"/>
    <lineage>
        <taxon>Eukaryota</taxon>
        <taxon>Fungi</taxon>
        <taxon>Dikarya</taxon>
        <taxon>Ascomycota</taxon>
        <taxon>Saccharomycotina</taxon>
        <taxon>Pichiomycetes</taxon>
        <taxon>Pichiales</taxon>
        <taxon>Pichiaceae</taxon>
        <taxon>Brettanomyces</taxon>
    </lineage>
</organism>
<evidence type="ECO:0000256" key="8">
    <source>
        <dbReference type="RuleBase" id="RU368017"/>
    </source>
</evidence>
<gene>
    <name evidence="11" type="primary">ATP4</name>
    <name evidence="10" type="ORF">BRETT_003402</name>
    <name evidence="11" type="ORF">DEBR0S1_33320G</name>
</gene>
<keyword evidence="7 8" id="KW-0472">Membrane</keyword>
<keyword evidence="1 8" id="KW-0813">Transport</keyword>
<keyword evidence="5 8" id="KW-0406">Ion transport</keyword>